<dbReference type="EMBL" id="AOGE01000060">
    <property type="protein sequence ID" value="ELT47220.1"/>
    <property type="molecule type" value="Genomic_DNA"/>
</dbReference>
<proteinExistence type="predicted"/>
<evidence type="ECO:0000313" key="2">
    <source>
        <dbReference type="Proteomes" id="UP000011971"/>
    </source>
</evidence>
<sequence length="422" mass="44736">MATTPKYGWPLPDGEAIQIAEINKIADALSAIDGTFSSFEQAYTTHTHAFADLTGKPTTIAGYGITDAMTTQEVMDTADLIVASLRDGVAPTLDTLKKLAAAIKNDPKFHETVAAADALRVAVDAAQSFTLAQKAQGRANINAVGTDEKGRAGGVAPLGSDAKVPVAYLPPMDYLPLAGGKVSGQVDVRSGTKAAQAFPFALGWTDTAYSIWKAVLETNGDLTFAGYNGDNGVWMQSPLTLKRGGGIKVTGNVEAGASGILEGNGNVWGSIWGTNLWNYLNGAGTLLGAAAYPRRSDGAKIVFNWSGQGGQPTWLWGGSDGYNMYVYNPANFSVNWANSAGNANTVGGWSQATIADQLNWRVSDTRFAGYIEHPSTTKGVWQQSSGYVVTGIYRVDNDRYAFGTRQPQIYIPNVGWRALGAW</sequence>
<evidence type="ECO:0008006" key="3">
    <source>
        <dbReference type="Google" id="ProtNLM"/>
    </source>
</evidence>
<gene>
    <name evidence="1" type="ORF">D584_20752</name>
</gene>
<organism evidence="1 2">
    <name type="scientific">Brucella intermedia M86</name>
    <dbReference type="NCBI Taxonomy" id="1234597"/>
    <lineage>
        <taxon>Bacteria</taxon>
        <taxon>Pseudomonadati</taxon>
        <taxon>Pseudomonadota</taxon>
        <taxon>Alphaproteobacteria</taxon>
        <taxon>Hyphomicrobiales</taxon>
        <taxon>Brucellaceae</taxon>
        <taxon>Brucella/Ochrobactrum group</taxon>
        <taxon>Brucella</taxon>
    </lineage>
</organism>
<comment type="caution">
    <text evidence="1">The sequence shown here is derived from an EMBL/GenBank/DDBJ whole genome shotgun (WGS) entry which is preliminary data.</text>
</comment>
<dbReference type="Proteomes" id="UP000011971">
    <property type="component" value="Unassembled WGS sequence"/>
</dbReference>
<dbReference type="PATRIC" id="fig|1234597.4.peg.4288"/>
<accession>M5JKV8</accession>
<name>M5JKV8_9HYPH</name>
<reference evidence="1 2" key="1">
    <citation type="journal article" date="2013" name="Gut Pathog.">
        <title>Draft genome of Ochrobactrum intermedium strain M86 isolated from non-ulcer dyspeptic individual from India.</title>
        <authorList>
            <person name="Kulkarni G."/>
            <person name="Dhotre D."/>
            <person name="Dharne M."/>
            <person name="Shetty S."/>
            <person name="Chowdhury S."/>
            <person name="Misra V."/>
            <person name="Misra S."/>
            <person name="Patole M."/>
            <person name="Shouche Y."/>
        </authorList>
    </citation>
    <scope>NUCLEOTIDE SEQUENCE [LARGE SCALE GENOMIC DNA]</scope>
    <source>
        <strain evidence="1 2">M86</strain>
    </source>
</reference>
<dbReference type="AlphaFoldDB" id="M5JKV8"/>
<evidence type="ECO:0000313" key="1">
    <source>
        <dbReference type="EMBL" id="ELT47220.1"/>
    </source>
</evidence>
<protein>
    <recommendedName>
        <fullName evidence="3">Tail fiber protein</fullName>
    </recommendedName>
</protein>